<organism evidence="2 3">
    <name type="scientific">Sphingomonas quercus</name>
    <dbReference type="NCBI Taxonomy" id="2842451"/>
    <lineage>
        <taxon>Bacteria</taxon>
        <taxon>Pseudomonadati</taxon>
        <taxon>Pseudomonadota</taxon>
        <taxon>Alphaproteobacteria</taxon>
        <taxon>Sphingomonadales</taxon>
        <taxon>Sphingomonadaceae</taxon>
        <taxon>Sphingomonas</taxon>
    </lineage>
</organism>
<dbReference type="CDD" id="cd08900">
    <property type="entry name" value="SRPBCC_CalC_Aha1-like_7"/>
    <property type="match status" value="1"/>
</dbReference>
<evidence type="ECO:0000313" key="2">
    <source>
        <dbReference type="EMBL" id="MBU3076454.1"/>
    </source>
</evidence>
<proteinExistence type="predicted"/>
<feature type="domain" description="Activator of Hsp90 ATPase homologue 1/2-like C-terminal" evidence="1">
    <location>
        <begin position="21"/>
        <end position="155"/>
    </location>
</feature>
<dbReference type="RefSeq" id="WP_216318681.1">
    <property type="nucleotide sequence ID" value="NZ_JAHKRT010000001.1"/>
</dbReference>
<name>A0ABS6BDR9_9SPHN</name>
<dbReference type="EMBL" id="JAHKRT010000001">
    <property type="protein sequence ID" value="MBU3076454.1"/>
    <property type="molecule type" value="Genomic_DNA"/>
</dbReference>
<accession>A0ABS6BDR9</accession>
<dbReference type="CDD" id="cd07814">
    <property type="entry name" value="SRPBCC_CalC_Aha1-like"/>
    <property type="match status" value="1"/>
</dbReference>
<keyword evidence="3" id="KW-1185">Reference proteome</keyword>
<feature type="domain" description="Activator of Hsp90 ATPase homologue 1/2-like C-terminal" evidence="1">
    <location>
        <begin position="181"/>
        <end position="313"/>
    </location>
</feature>
<comment type="caution">
    <text evidence="2">The sequence shown here is derived from an EMBL/GenBank/DDBJ whole genome shotgun (WGS) entry which is preliminary data.</text>
</comment>
<dbReference type="Pfam" id="PF08327">
    <property type="entry name" value="AHSA1"/>
    <property type="match status" value="2"/>
</dbReference>
<dbReference type="Proteomes" id="UP000776276">
    <property type="component" value="Unassembled WGS sequence"/>
</dbReference>
<protein>
    <submittedName>
        <fullName evidence="2">SRPBCC domain-containing protein</fullName>
    </submittedName>
</protein>
<evidence type="ECO:0000313" key="3">
    <source>
        <dbReference type="Proteomes" id="UP000776276"/>
    </source>
</evidence>
<sequence>MTAPHETARPEPLRISREFRARCETVFRAWSSAEHVKSWFCPEGFTVPEADVDMRVGGAFNVCMRAPDGQQHWTRGTFVEVIPNRRLVIDMMVPDAAGAAIFNARTEVDFSDTGCGMRLDVVQSYTLVDPDRAMGMIAGAATGWRMTLDKLEALVLRLGGSVGVDARSVAHGSFSLERSYDAPPARVWQALTDPAAKQQWFGGRPGEWELIERSMDVREGGRERLKGRWKSGMTSTFDAIYHDVVAQTRLVYSYVMHLDDKKISASLATIQLDATEGGGTRLEITEQGAFLDGYDDAGGREHGTGLLLDALGASLS</sequence>
<reference evidence="2 3" key="1">
    <citation type="submission" date="2021-06" db="EMBL/GenBank/DDBJ databases">
        <title>Sphingomonas sp. XMGL2, whole genome shotgun sequencing project.</title>
        <authorList>
            <person name="Zhao G."/>
            <person name="Shen L."/>
        </authorList>
    </citation>
    <scope>NUCLEOTIDE SEQUENCE [LARGE SCALE GENOMIC DNA]</scope>
    <source>
        <strain evidence="2 3">XMGL2</strain>
    </source>
</reference>
<evidence type="ECO:0000259" key="1">
    <source>
        <dbReference type="Pfam" id="PF08327"/>
    </source>
</evidence>
<dbReference type="InterPro" id="IPR013538">
    <property type="entry name" value="ASHA1/2-like_C"/>
</dbReference>
<gene>
    <name evidence="2" type="ORF">KOF26_01140</name>
</gene>